<dbReference type="Proteomes" id="UP001054945">
    <property type="component" value="Unassembled WGS sequence"/>
</dbReference>
<organism evidence="1 2">
    <name type="scientific">Caerostris extrusa</name>
    <name type="common">Bark spider</name>
    <name type="synonym">Caerostris bankana</name>
    <dbReference type="NCBI Taxonomy" id="172846"/>
    <lineage>
        <taxon>Eukaryota</taxon>
        <taxon>Metazoa</taxon>
        <taxon>Ecdysozoa</taxon>
        <taxon>Arthropoda</taxon>
        <taxon>Chelicerata</taxon>
        <taxon>Arachnida</taxon>
        <taxon>Araneae</taxon>
        <taxon>Araneomorphae</taxon>
        <taxon>Entelegynae</taxon>
        <taxon>Araneoidea</taxon>
        <taxon>Araneidae</taxon>
        <taxon>Caerostris</taxon>
    </lineage>
</organism>
<name>A0AAV4SK92_CAEEX</name>
<reference evidence="1 2" key="1">
    <citation type="submission" date="2021-06" db="EMBL/GenBank/DDBJ databases">
        <title>Caerostris extrusa draft genome.</title>
        <authorList>
            <person name="Kono N."/>
            <person name="Arakawa K."/>
        </authorList>
    </citation>
    <scope>NUCLEOTIDE SEQUENCE [LARGE SCALE GENOMIC DNA]</scope>
</reference>
<comment type="caution">
    <text evidence="1">The sequence shown here is derived from an EMBL/GenBank/DDBJ whole genome shotgun (WGS) entry which is preliminary data.</text>
</comment>
<dbReference type="EMBL" id="BPLR01009662">
    <property type="protein sequence ID" value="GIY33606.1"/>
    <property type="molecule type" value="Genomic_DNA"/>
</dbReference>
<evidence type="ECO:0000313" key="1">
    <source>
        <dbReference type="EMBL" id="GIY33606.1"/>
    </source>
</evidence>
<evidence type="ECO:0000313" key="2">
    <source>
        <dbReference type="Proteomes" id="UP001054945"/>
    </source>
</evidence>
<proteinExistence type="predicted"/>
<keyword evidence="2" id="KW-1185">Reference proteome</keyword>
<accession>A0AAV4SK92</accession>
<gene>
    <name evidence="1" type="ORF">CEXT_32771</name>
</gene>
<sequence>MRILQIHFITFCHPIYLSFLIERAASFRVILFPVKLSFHLTVGESFSGINHSYKQRYGRREQSILALNYFHNLGGSGRQRVGSAALLIQEIDRTRGTDKIFSFLPRTMKYVGALVKHVLLPSPFHVIC</sequence>
<protein>
    <submittedName>
        <fullName evidence="1">Uncharacterized protein</fullName>
    </submittedName>
</protein>
<dbReference type="AlphaFoldDB" id="A0AAV4SK92"/>